<keyword evidence="2" id="KW-1185">Reference proteome</keyword>
<evidence type="ECO:0000313" key="1">
    <source>
        <dbReference type="EMBL" id="QFU17079.1"/>
    </source>
</evidence>
<accession>A0A5P9JXX0</accession>
<protein>
    <submittedName>
        <fullName evidence="1">Phage tail assembly chaperone</fullName>
    </submittedName>
</protein>
<dbReference type="RefSeq" id="WP_152586715.1">
    <property type="nucleotide sequence ID" value="NZ_CP045423.1"/>
</dbReference>
<dbReference type="AlphaFoldDB" id="A0A5P9JXX0"/>
<dbReference type="InterPro" id="IPR011739">
    <property type="entry name" value="GTA_rcc01693"/>
</dbReference>
<reference evidence="1 2" key="1">
    <citation type="submission" date="2019-10" db="EMBL/GenBank/DDBJ databases">
        <title>Isolation, Identification of Microvirga thermotolerans HR1, a novel thermophilic bacterium and Comparative Genomics of the genus Microvirga.</title>
        <authorList>
            <person name="Li J."/>
            <person name="Zhang W."/>
            <person name="Lin M."/>
            <person name="Wang J."/>
        </authorList>
    </citation>
    <scope>NUCLEOTIDE SEQUENCE [LARGE SCALE GENOMIC DNA]</scope>
    <source>
        <strain evidence="1 2">HR1</strain>
    </source>
</reference>
<dbReference type="InterPro" id="IPR019056">
    <property type="entry name" value="Phage_TAC_6"/>
</dbReference>
<dbReference type="KEGG" id="mico:GDR74_13090"/>
<name>A0A5P9JXX0_9HYPH</name>
<gene>
    <name evidence="1" type="ORF">GDR74_13090</name>
</gene>
<sequence>MSGPQPFPWEDAMRLGLGLLRWSPAEFWRATPREVMAALEGVCGGRMPEPAGRGDLRRLMEAFPDG</sequence>
<proteinExistence type="predicted"/>
<dbReference type="Pfam" id="PF09550">
    <property type="entry name" value="Phage_TAC_6"/>
    <property type="match status" value="1"/>
</dbReference>
<evidence type="ECO:0000313" key="2">
    <source>
        <dbReference type="Proteomes" id="UP000325614"/>
    </source>
</evidence>
<dbReference type="EMBL" id="CP045423">
    <property type="protein sequence ID" value="QFU17079.1"/>
    <property type="molecule type" value="Genomic_DNA"/>
</dbReference>
<organism evidence="1 2">
    <name type="scientific">Microvirga thermotolerans</name>
    <dbReference type="NCBI Taxonomy" id="2651334"/>
    <lineage>
        <taxon>Bacteria</taxon>
        <taxon>Pseudomonadati</taxon>
        <taxon>Pseudomonadota</taxon>
        <taxon>Alphaproteobacteria</taxon>
        <taxon>Hyphomicrobiales</taxon>
        <taxon>Methylobacteriaceae</taxon>
        <taxon>Microvirga</taxon>
    </lineage>
</organism>
<dbReference type="Proteomes" id="UP000325614">
    <property type="component" value="Chromosome"/>
</dbReference>
<dbReference type="NCBIfam" id="TIGR02216">
    <property type="entry name" value="phage_TIGR02216"/>
    <property type="match status" value="1"/>
</dbReference>